<evidence type="ECO:0000259" key="2">
    <source>
        <dbReference type="Pfam" id="PF21788"/>
    </source>
</evidence>
<evidence type="ECO:0000259" key="3">
    <source>
        <dbReference type="Pfam" id="PF21789"/>
    </source>
</evidence>
<organism evidence="5 6">
    <name type="scientific">Oedothorax gibbosus</name>
    <dbReference type="NCBI Taxonomy" id="931172"/>
    <lineage>
        <taxon>Eukaryota</taxon>
        <taxon>Metazoa</taxon>
        <taxon>Ecdysozoa</taxon>
        <taxon>Arthropoda</taxon>
        <taxon>Chelicerata</taxon>
        <taxon>Arachnida</taxon>
        <taxon>Araneae</taxon>
        <taxon>Araneomorphae</taxon>
        <taxon>Entelegynae</taxon>
        <taxon>Araneoidea</taxon>
        <taxon>Linyphiidae</taxon>
        <taxon>Erigoninae</taxon>
        <taxon>Oedothorax</taxon>
    </lineage>
</organism>
<proteinExistence type="predicted"/>
<gene>
    <name evidence="5" type="ORF">JTE90_009166</name>
</gene>
<feature type="domain" description="Transposable element P transposase-like RNase H C-terminal" evidence="3">
    <location>
        <begin position="334"/>
        <end position="367"/>
    </location>
</feature>
<protein>
    <submittedName>
        <fullName evidence="5">Uncharacterized protein</fullName>
    </submittedName>
</protein>
<dbReference type="InterPro" id="IPR048365">
    <property type="entry name" value="TNP-like_RNaseH_N"/>
</dbReference>
<dbReference type="InterPro" id="IPR048366">
    <property type="entry name" value="TNP-like_GBD"/>
</dbReference>
<evidence type="ECO:0000313" key="6">
    <source>
        <dbReference type="Proteomes" id="UP000827092"/>
    </source>
</evidence>
<dbReference type="Pfam" id="PF21787">
    <property type="entry name" value="TNP-like_RNaseH_N"/>
    <property type="match status" value="1"/>
</dbReference>
<dbReference type="InterPro" id="IPR055035">
    <property type="entry name" value="THAP9_C"/>
</dbReference>
<name>A0AAV6TPM4_9ARAC</name>
<sequence length="595" mass="67014">MSEDNKTRLKCSLAMDEMAIRKEIIFQGGTQTGFVDYGTGFSVELEAPATEALVFMLVSIDSAWKIPVAYFFTNGLSSQQKAAFVDVALAKLDNVGVDVIAIVCDGLRSNLAMFEILGSKCDENGILKPFPHVIQGSDVFPVLDACHMLKLLRNLLAEKKVFLAEGRLIEWRYIELLQKVQDENLLKLATSINQDHIAWYKQKMKVKLAAQVFSLSVSKALVFLKEIMPEFKDVDATVDFIETINALFDCLNSRNPCGRFLKSPVRPANLHTWINRLCIARDLLLNLEYEDGKRVIKSSRKTVIVGFCTTIDSVMQLVSDLLTSNALKYVLTFKFSQDHIEVFFAGIRSKGGCNNNPSTQTFKAAYKQLIISRLQKVPAGNVSIEMGIEFLVMQLNKKNQTPVVEDSDDTIEEFSINGGHIINSTYVENSVMYIAGFVSKKISAAIKCEKCKVALFDTQLELANSKNMLFFNIKDNGGLSRPSKSVFLVCLATERAIRSDYFGCGFKKIKNSILKLQLYVLQGLIEKNIFEDLTDHILSLEMNLRMDDHINTLKKLIIEKYASVRFHHAAKVHTQKLRGLNVRHNLTKLILFKNQ</sequence>
<dbReference type="Pfam" id="PF21788">
    <property type="entry name" value="TNP-like_GBD"/>
    <property type="match status" value="1"/>
</dbReference>
<feature type="domain" description="Transposable element P transposase-like RNase H" evidence="1">
    <location>
        <begin position="3"/>
        <end position="118"/>
    </location>
</feature>
<comment type="caution">
    <text evidence="5">The sequence shown here is derived from an EMBL/GenBank/DDBJ whole genome shotgun (WGS) entry which is preliminary data.</text>
</comment>
<dbReference type="Pfam" id="PF21789">
    <property type="entry name" value="TNP-like_RNaseH_C"/>
    <property type="match status" value="1"/>
</dbReference>
<evidence type="ECO:0000259" key="1">
    <source>
        <dbReference type="Pfam" id="PF21787"/>
    </source>
</evidence>
<feature type="domain" description="DNA transposase THAP9 C-terminal" evidence="4">
    <location>
        <begin position="428"/>
        <end position="570"/>
    </location>
</feature>
<dbReference type="PANTHER" id="PTHR47577">
    <property type="entry name" value="THAP DOMAIN-CONTAINING PROTEIN 6"/>
    <property type="match status" value="1"/>
</dbReference>
<dbReference type="Proteomes" id="UP000827092">
    <property type="component" value="Unassembled WGS sequence"/>
</dbReference>
<reference evidence="5 6" key="1">
    <citation type="journal article" date="2022" name="Nat. Ecol. Evol.">
        <title>A masculinizing supergene underlies an exaggerated male reproductive morph in a spider.</title>
        <authorList>
            <person name="Hendrickx F."/>
            <person name="De Corte Z."/>
            <person name="Sonet G."/>
            <person name="Van Belleghem S.M."/>
            <person name="Kostlbacher S."/>
            <person name="Vangestel C."/>
        </authorList>
    </citation>
    <scope>NUCLEOTIDE SEQUENCE [LARGE SCALE GENOMIC DNA]</scope>
    <source>
        <strain evidence="5">W744_W776</strain>
    </source>
</reference>
<dbReference type="EMBL" id="JAFNEN010001403">
    <property type="protein sequence ID" value="KAG8173952.1"/>
    <property type="molecule type" value="Genomic_DNA"/>
</dbReference>
<dbReference type="AlphaFoldDB" id="A0AAV6TPM4"/>
<evidence type="ECO:0000259" key="4">
    <source>
        <dbReference type="Pfam" id="PF22824"/>
    </source>
</evidence>
<dbReference type="InterPro" id="IPR048367">
    <property type="entry name" value="TNP-like_RNaseH_C"/>
</dbReference>
<evidence type="ECO:0000313" key="5">
    <source>
        <dbReference type="EMBL" id="KAG8173952.1"/>
    </source>
</evidence>
<dbReference type="Pfam" id="PF22824">
    <property type="entry name" value="THAP9_C"/>
    <property type="match status" value="1"/>
</dbReference>
<feature type="domain" description="Transposable element P transposase-like GTP-binding insertion" evidence="2">
    <location>
        <begin position="146"/>
        <end position="264"/>
    </location>
</feature>
<dbReference type="PANTHER" id="PTHR47577:SF2">
    <property type="entry name" value="THAP DOMAIN CONTAINING 9"/>
    <property type="match status" value="1"/>
</dbReference>
<keyword evidence="6" id="KW-1185">Reference proteome</keyword>
<accession>A0AAV6TPM4</accession>